<keyword evidence="8 12" id="KW-1133">Transmembrane helix</keyword>
<organism evidence="14 15">
    <name type="scientific">Xanthomonas theicola</name>
    <dbReference type="NCBI Taxonomy" id="56464"/>
    <lineage>
        <taxon>Bacteria</taxon>
        <taxon>Pseudomonadati</taxon>
        <taxon>Pseudomonadota</taxon>
        <taxon>Gammaproteobacteria</taxon>
        <taxon>Lysobacterales</taxon>
        <taxon>Lysobacteraceae</taxon>
        <taxon>Xanthomonas</taxon>
    </lineage>
</organism>
<feature type="transmembrane region" description="Helical" evidence="12">
    <location>
        <begin position="770"/>
        <end position="789"/>
    </location>
</feature>
<dbReference type="AlphaFoldDB" id="A0A2S6ZCP2"/>
<dbReference type="FunFam" id="2.70.150.10:FF:000002">
    <property type="entry name" value="Copper-transporting ATPase 1, putative"/>
    <property type="match status" value="1"/>
</dbReference>
<dbReference type="GO" id="GO:0016887">
    <property type="term" value="F:ATP hydrolysis activity"/>
    <property type="evidence" value="ECO:0007669"/>
    <property type="project" value="InterPro"/>
</dbReference>
<dbReference type="OrthoDB" id="9814270at2"/>
<protein>
    <recommendedName>
        <fullName evidence="10">P-type Cu(2+) transporter</fullName>
        <ecNumber evidence="10">7.2.2.9</ecNumber>
    </recommendedName>
</protein>
<dbReference type="InterPro" id="IPR008250">
    <property type="entry name" value="ATPase_P-typ_transduc_dom_A_sf"/>
</dbReference>
<evidence type="ECO:0000256" key="1">
    <source>
        <dbReference type="ARBA" id="ARBA00004127"/>
    </source>
</evidence>
<dbReference type="NCBIfam" id="TIGR01525">
    <property type="entry name" value="ATPase-IB_hvy"/>
    <property type="match status" value="1"/>
</dbReference>
<dbReference type="InterPro" id="IPR036163">
    <property type="entry name" value="HMA_dom_sf"/>
</dbReference>
<dbReference type="CDD" id="cd02094">
    <property type="entry name" value="P-type_ATPase_Cu-like"/>
    <property type="match status" value="1"/>
</dbReference>
<dbReference type="InterPro" id="IPR044492">
    <property type="entry name" value="P_typ_ATPase_HD_dom"/>
</dbReference>
<dbReference type="SUPFAM" id="SSF55008">
    <property type="entry name" value="HMA, heavy metal-associated domain"/>
    <property type="match status" value="2"/>
</dbReference>
<evidence type="ECO:0000256" key="12">
    <source>
        <dbReference type="RuleBase" id="RU362081"/>
    </source>
</evidence>
<keyword evidence="4 12" id="KW-0479">Metal-binding</keyword>
<dbReference type="SFLD" id="SFLDS00003">
    <property type="entry name" value="Haloacid_Dehalogenase"/>
    <property type="match status" value="1"/>
</dbReference>
<dbReference type="PROSITE" id="PS00154">
    <property type="entry name" value="ATPASE_E1_E2"/>
    <property type="match status" value="1"/>
</dbReference>
<dbReference type="InterPro" id="IPR023299">
    <property type="entry name" value="ATPase_P-typ_cyto_dom_N"/>
</dbReference>
<dbReference type="GO" id="GO:0055070">
    <property type="term" value="P:copper ion homeostasis"/>
    <property type="evidence" value="ECO:0007669"/>
    <property type="project" value="TreeGrafter"/>
</dbReference>
<evidence type="ECO:0000256" key="7">
    <source>
        <dbReference type="ARBA" id="ARBA00022967"/>
    </source>
</evidence>
<dbReference type="Gene3D" id="2.70.150.10">
    <property type="entry name" value="Calcium-transporting ATPase, cytoplasmic transduction domain A"/>
    <property type="match status" value="1"/>
</dbReference>
<accession>A0A2S6ZCP2</accession>
<evidence type="ECO:0000256" key="11">
    <source>
        <dbReference type="ARBA" id="ARBA00047424"/>
    </source>
</evidence>
<evidence type="ECO:0000259" key="13">
    <source>
        <dbReference type="PROSITE" id="PS50846"/>
    </source>
</evidence>
<dbReference type="SFLD" id="SFLDF00027">
    <property type="entry name" value="p-type_atpase"/>
    <property type="match status" value="1"/>
</dbReference>
<dbReference type="InterPro" id="IPR018303">
    <property type="entry name" value="ATPase_P-typ_P_site"/>
</dbReference>
<comment type="caution">
    <text evidence="14">The sequence shown here is derived from an EMBL/GenBank/DDBJ whole genome shotgun (WGS) entry which is preliminary data.</text>
</comment>
<evidence type="ECO:0000256" key="3">
    <source>
        <dbReference type="ARBA" id="ARBA00022692"/>
    </source>
</evidence>
<keyword evidence="6 12" id="KW-0067">ATP-binding</keyword>
<keyword evidence="5 12" id="KW-0547">Nucleotide-binding</keyword>
<dbReference type="NCBIfam" id="TIGR01494">
    <property type="entry name" value="ATPase_P-type"/>
    <property type="match status" value="2"/>
</dbReference>
<comment type="subcellular location">
    <subcellularLocation>
        <location evidence="12">Cell membrane</location>
    </subcellularLocation>
    <subcellularLocation>
        <location evidence="1">Endomembrane system</location>
        <topology evidence="1">Multi-pass membrane protein</topology>
    </subcellularLocation>
</comment>
<dbReference type="PRINTS" id="PR00119">
    <property type="entry name" value="CATATPASE"/>
</dbReference>
<proteinExistence type="inferred from homology"/>
<dbReference type="PROSITE" id="PS01047">
    <property type="entry name" value="HMA_1"/>
    <property type="match status" value="2"/>
</dbReference>
<evidence type="ECO:0000256" key="6">
    <source>
        <dbReference type="ARBA" id="ARBA00022840"/>
    </source>
</evidence>
<dbReference type="SFLD" id="SFLDG00002">
    <property type="entry name" value="C1.7:_P-type_atpase_like"/>
    <property type="match status" value="1"/>
</dbReference>
<evidence type="ECO:0000256" key="2">
    <source>
        <dbReference type="ARBA" id="ARBA00006024"/>
    </source>
</evidence>
<feature type="transmembrane region" description="Helical" evidence="12">
    <location>
        <begin position="268"/>
        <end position="286"/>
    </location>
</feature>
<sequence>MNAAASTPSTLSLPVHGMRCASCGVGLEQALNRLPGVSAQANVAAARVRLDYDPQQVNAQTLLQRIDQAGYTVPTQALTLELSGMSCASCAAAIEAVLAKTPGVIAGSVNLAAARARVEYVPGMVEPADIVARIGRAGFGASVLREMDQMQLAARDHAERRAWRWELGRFAAAALLTLPLFVQMVGMLDFSSMEHARGGQHAEPLPRWLQLLLATPVQCWLGARFYRAGFVALRNGRANMDVLVALGTSMAYLYSAAVTVFGLAGQHVYFEASASIITLILLGRLLEARARRRTSSAIRALLDLKPKTARVERAGAIVEIDAAELLVGEVFVVAAGERVPVDGEVLDGRSSVDEAMLSGEAMPVAKEPGSRLFAATVNQFGLLRARATGVGADTLLAQIIRMVDAAQGSKAPIQHLVDRIAAVFVPAVIAIAALALAATWLLSGSVATALVHAVAVLVIACPCALGLATPAAIMVGTGVGARAGILIRNAEVLERARALTTLVVDKTGTLTEGRPQVTAVDVAHGGDAGALLRLAAALEAGSAHPLAQAIVRRAGADGVRAPAPVALPETVETMPGKGVRGRVGAREVALGSLAWMRELVAPPLLDALLLQRADEAQAQGQSVVGVALDGRLAGYIAIADPLRANAAAAVARLRARGIAVAMLTGDNRHVAQAVAARVGIERVQAEVLPQHKAEQVRRLQAERGAHVGMVGDGINDAPALAAADVSFAIGAGSDIAVEAADVVLVHGDLGGVATAIDLSAATLRKIRQNLFFAFVYNVLGIPLAAFGLLNPVLAGAAMALSSVSVLGNSLLLNRWRPR</sequence>
<dbReference type="PROSITE" id="PS50846">
    <property type="entry name" value="HMA_2"/>
    <property type="match status" value="2"/>
</dbReference>
<feature type="transmembrane region" description="Helical" evidence="12">
    <location>
        <begin position="170"/>
        <end position="188"/>
    </location>
</feature>
<evidence type="ECO:0000256" key="8">
    <source>
        <dbReference type="ARBA" id="ARBA00022989"/>
    </source>
</evidence>
<dbReference type="PANTHER" id="PTHR43520:SF8">
    <property type="entry name" value="P-TYPE CU(+) TRANSPORTER"/>
    <property type="match status" value="1"/>
</dbReference>
<evidence type="ECO:0000313" key="14">
    <source>
        <dbReference type="EMBL" id="PPT87752.1"/>
    </source>
</evidence>
<dbReference type="Gene3D" id="3.30.70.100">
    <property type="match status" value="2"/>
</dbReference>
<feature type="domain" description="HMA" evidence="13">
    <location>
        <begin position="76"/>
        <end position="142"/>
    </location>
</feature>
<evidence type="ECO:0000256" key="5">
    <source>
        <dbReference type="ARBA" id="ARBA00022741"/>
    </source>
</evidence>
<dbReference type="Pfam" id="PF00403">
    <property type="entry name" value="HMA"/>
    <property type="match status" value="2"/>
</dbReference>
<dbReference type="Pfam" id="PF00702">
    <property type="entry name" value="Hydrolase"/>
    <property type="match status" value="1"/>
</dbReference>
<keyword evidence="3 12" id="KW-0812">Transmembrane</keyword>
<dbReference type="GO" id="GO:0012505">
    <property type="term" value="C:endomembrane system"/>
    <property type="evidence" value="ECO:0007669"/>
    <property type="project" value="UniProtKB-SubCell"/>
</dbReference>
<evidence type="ECO:0000256" key="9">
    <source>
        <dbReference type="ARBA" id="ARBA00023136"/>
    </source>
</evidence>
<dbReference type="Pfam" id="PF00122">
    <property type="entry name" value="E1-E2_ATPase"/>
    <property type="match status" value="1"/>
</dbReference>
<dbReference type="InterPro" id="IPR027256">
    <property type="entry name" value="P-typ_ATPase_IB"/>
</dbReference>
<reference evidence="14 15" key="1">
    <citation type="submission" date="2016-08" db="EMBL/GenBank/DDBJ databases">
        <title>Evolution of the type three secretion system and type three effector repertoires in Xanthomonas.</title>
        <authorList>
            <person name="Merda D."/>
            <person name="Briand M."/>
            <person name="Bosis E."/>
            <person name="Rousseau C."/>
            <person name="Portier P."/>
            <person name="Jacques M.-A."/>
            <person name="Fischer-Le Saux M."/>
        </authorList>
    </citation>
    <scope>NUCLEOTIDE SEQUENCE [LARGE SCALE GENOMIC DNA]</scope>
    <source>
        <strain evidence="14 15">CFBP 4691</strain>
    </source>
</reference>
<evidence type="ECO:0000256" key="4">
    <source>
        <dbReference type="ARBA" id="ARBA00022723"/>
    </source>
</evidence>
<dbReference type="EC" id="7.2.2.9" evidence="10"/>
<keyword evidence="15" id="KW-1185">Reference proteome</keyword>
<dbReference type="EMBL" id="MIGX01000088">
    <property type="protein sequence ID" value="PPT87752.1"/>
    <property type="molecule type" value="Genomic_DNA"/>
</dbReference>
<feature type="transmembrane region" description="Helical" evidence="12">
    <location>
        <begin position="795"/>
        <end position="812"/>
    </location>
</feature>
<evidence type="ECO:0000256" key="10">
    <source>
        <dbReference type="ARBA" id="ARBA00038904"/>
    </source>
</evidence>
<dbReference type="SUPFAM" id="SSF56784">
    <property type="entry name" value="HAD-like"/>
    <property type="match status" value="1"/>
</dbReference>
<dbReference type="Gene3D" id="3.40.1110.10">
    <property type="entry name" value="Calcium-transporting ATPase, cytoplasmic domain N"/>
    <property type="match status" value="1"/>
</dbReference>
<dbReference type="GO" id="GO:0005886">
    <property type="term" value="C:plasma membrane"/>
    <property type="evidence" value="ECO:0007669"/>
    <property type="project" value="UniProtKB-SubCell"/>
</dbReference>
<comment type="similarity">
    <text evidence="2 12">Belongs to the cation transport ATPase (P-type) (TC 3.A.3) family. Type IB subfamily.</text>
</comment>
<dbReference type="InterPro" id="IPR023214">
    <property type="entry name" value="HAD_sf"/>
</dbReference>
<keyword evidence="7" id="KW-1278">Translocase</keyword>
<comment type="catalytic activity">
    <reaction evidence="11">
        <text>Cu(2+)(in) + ATP + H2O = Cu(2+)(out) + ADP + phosphate + H(+)</text>
        <dbReference type="Rhea" id="RHEA:10376"/>
        <dbReference type="ChEBI" id="CHEBI:15377"/>
        <dbReference type="ChEBI" id="CHEBI:15378"/>
        <dbReference type="ChEBI" id="CHEBI:29036"/>
        <dbReference type="ChEBI" id="CHEBI:30616"/>
        <dbReference type="ChEBI" id="CHEBI:43474"/>
        <dbReference type="ChEBI" id="CHEBI:456216"/>
        <dbReference type="EC" id="7.2.2.9"/>
    </reaction>
</comment>
<feature type="transmembrane region" description="Helical" evidence="12">
    <location>
        <begin position="238"/>
        <end position="262"/>
    </location>
</feature>
<dbReference type="PANTHER" id="PTHR43520">
    <property type="entry name" value="ATP7, ISOFORM B"/>
    <property type="match status" value="1"/>
</dbReference>
<evidence type="ECO:0000313" key="15">
    <source>
        <dbReference type="Proteomes" id="UP000239898"/>
    </source>
</evidence>
<feature type="transmembrane region" description="Helical" evidence="12">
    <location>
        <begin position="449"/>
        <end position="473"/>
    </location>
</feature>
<dbReference type="GO" id="GO:0043682">
    <property type="term" value="F:P-type divalent copper transporter activity"/>
    <property type="evidence" value="ECO:0007669"/>
    <property type="project" value="UniProtKB-EC"/>
</dbReference>
<name>A0A2S6ZCP2_9XANT</name>
<dbReference type="Proteomes" id="UP000239898">
    <property type="component" value="Unassembled WGS sequence"/>
</dbReference>
<dbReference type="Gene3D" id="3.40.50.1000">
    <property type="entry name" value="HAD superfamily/HAD-like"/>
    <property type="match status" value="1"/>
</dbReference>
<dbReference type="InterPro" id="IPR006121">
    <property type="entry name" value="HMA_dom"/>
</dbReference>
<dbReference type="SUPFAM" id="SSF81653">
    <property type="entry name" value="Calcium ATPase, transduction domain A"/>
    <property type="match status" value="1"/>
</dbReference>
<dbReference type="InterPro" id="IPR036412">
    <property type="entry name" value="HAD-like_sf"/>
</dbReference>
<keyword evidence="9 12" id="KW-0472">Membrane</keyword>
<dbReference type="GO" id="GO:0005524">
    <property type="term" value="F:ATP binding"/>
    <property type="evidence" value="ECO:0007669"/>
    <property type="project" value="UniProtKB-UniRule"/>
</dbReference>
<feature type="transmembrane region" description="Helical" evidence="12">
    <location>
        <begin position="208"/>
        <end position="226"/>
    </location>
</feature>
<dbReference type="CDD" id="cd00371">
    <property type="entry name" value="HMA"/>
    <property type="match status" value="2"/>
</dbReference>
<dbReference type="FunFam" id="3.30.70.100:FF:000005">
    <property type="entry name" value="Copper-exporting P-type ATPase A"/>
    <property type="match status" value="1"/>
</dbReference>
<dbReference type="GO" id="GO:0005507">
    <property type="term" value="F:copper ion binding"/>
    <property type="evidence" value="ECO:0007669"/>
    <property type="project" value="TreeGrafter"/>
</dbReference>
<feature type="domain" description="HMA" evidence="13">
    <location>
        <begin position="9"/>
        <end position="74"/>
    </location>
</feature>
<dbReference type="InterPro" id="IPR001757">
    <property type="entry name" value="P_typ_ATPase"/>
</dbReference>
<dbReference type="InterPro" id="IPR017969">
    <property type="entry name" value="Heavy-metal-associated_CS"/>
</dbReference>
<dbReference type="InterPro" id="IPR023298">
    <property type="entry name" value="ATPase_P-typ_TM_dom_sf"/>
</dbReference>
<keyword evidence="12" id="KW-1003">Cell membrane</keyword>
<feature type="transmembrane region" description="Helical" evidence="12">
    <location>
        <begin position="420"/>
        <end position="443"/>
    </location>
</feature>
<dbReference type="InterPro" id="IPR059000">
    <property type="entry name" value="ATPase_P-type_domA"/>
</dbReference>
<gene>
    <name evidence="14" type="ORF">XthCFBP4691_15150</name>
</gene>
<dbReference type="SUPFAM" id="SSF81665">
    <property type="entry name" value="Calcium ATPase, transmembrane domain M"/>
    <property type="match status" value="1"/>
</dbReference>